<comment type="caution">
    <text evidence="1">The sequence shown here is derived from an EMBL/GenBank/DDBJ whole genome shotgun (WGS) entry which is preliminary data.</text>
</comment>
<organism evidence="1 2">
    <name type="scientific">Phlyctema vagabunda</name>
    <dbReference type="NCBI Taxonomy" id="108571"/>
    <lineage>
        <taxon>Eukaryota</taxon>
        <taxon>Fungi</taxon>
        <taxon>Dikarya</taxon>
        <taxon>Ascomycota</taxon>
        <taxon>Pezizomycotina</taxon>
        <taxon>Leotiomycetes</taxon>
        <taxon>Helotiales</taxon>
        <taxon>Dermateaceae</taxon>
        <taxon>Phlyctema</taxon>
    </lineage>
</organism>
<keyword evidence="2" id="KW-1185">Reference proteome</keyword>
<proteinExistence type="predicted"/>
<evidence type="ECO:0000313" key="1">
    <source>
        <dbReference type="EMBL" id="KAL3421096.1"/>
    </source>
</evidence>
<sequence length="97" mass="10887">MGKKPPSSMIKVQDDRAGSQELSKLLHRMHTRVVEVIIRGTFGYEYLTDVEFRGLNYTSNVSAGVYLNTIAVHGNVSDRGKSFNVNELEKVIAMIEE</sequence>
<accession>A0ABR4PCQ5</accession>
<dbReference type="Proteomes" id="UP001629113">
    <property type="component" value="Unassembled WGS sequence"/>
</dbReference>
<name>A0ABR4PCQ5_9HELO</name>
<protein>
    <submittedName>
        <fullName evidence="1">Uncharacterized protein</fullName>
    </submittedName>
</protein>
<evidence type="ECO:0000313" key="2">
    <source>
        <dbReference type="Proteomes" id="UP001629113"/>
    </source>
</evidence>
<dbReference type="EMBL" id="JBFCZG010000006">
    <property type="protein sequence ID" value="KAL3421096.1"/>
    <property type="molecule type" value="Genomic_DNA"/>
</dbReference>
<gene>
    <name evidence="1" type="ORF">PVAG01_07541</name>
</gene>
<reference evidence="1 2" key="1">
    <citation type="submission" date="2024-06" db="EMBL/GenBank/DDBJ databases">
        <title>Complete genome of Phlyctema vagabunda strain 19-DSS-EL-015.</title>
        <authorList>
            <person name="Fiorenzani C."/>
        </authorList>
    </citation>
    <scope>NUCLEOTIDE SEQUENCE [LARGE SCALE GENOMIC DNA]</scope>
    <source>
        <strain evidence="1 2">19-DSS-EL-015</strain>
    </source>
</reference>